<keyword evidence="1" id="KW-0472">Membrane</keyword>
<dbReference type="InterPro" id="IPR051790">
    <property type="entry name" value="Cytochrome_c-biogenesis_DsbD"/>
</dbReference>
<evidence type="ECO:0000259" key="2">
    <source>
        <dbReference type="Pfam" id="PF13386"/>
    </source>
</evidence>
<feature type="transmembrane region" description="Helical" evidence="1">
    <location>
        <begin position="69"/>
        <end position="91"/>
    </location>
</feature>
<feature type="transmembrane region" description="Helical" evidence="1">
    <location>
        <begin position="145"/>
        <end position="167"/>
    </location>
</feature>
<feature type="transmembrane region" description="Helical" evidence="1">
    <location>
        <begin position="24"/>
        <end position="57"/>
    </location>
</feature>
<keyword evidence="1" id="KW-1133">Transmembrane helix</keyword>
<dbReference type="Proteomes" id="UP000283095">
    <property type="component" value="Chromosome"/>
</dbReference>
<accession>A0A3Q9RMD3</accession>
<gene>
    <name evidence="3" type="ORF">BAOM_2220</name>
</gene>
<dbReference type="OrthoDB" id="43562at2"/>
<dbReference type="RefSeq" id="WP_127760230.1">
    <property type="nucleotide sequence ID" value="NZ_CP026095.1"/>
</dbReference>
<proteinExistence type="predicted"/>
<name>A0A3Q9RMD3_9BACI</name>
<evidence type="ECO:0000313" key="3">
    <source>
        <dbReference type="EMBL" id="AZV42829.1"/>
    </source>
</evidence>
<dbReference type="Pfam" id="PF13386">
    <property type="entry name" value="DsbD_2"/>
    <property type="match status" value="1"/>
</dbReference>
<dbReference type="PANTHER" id="PTHR31272">
    <property type="entry name" value="CYTOCHROME C-TYPE BIOGENESIS PROTEIN HI_1454-RELATED"/>
    <property type="match status" value="1"/>
</dbReference>
<evidence type="ECO:0000256" key="1">
    <source>
        <dbReference type="SAM" id="Phobius"/>
    </source>
</evidence>
<evidence type="ECO:0000313" key="4">
    <source>
        <dbReference type="Proteomes" id="UP000283095"/>
    </source>
</evidence>
<protein>
    <submittedName>
        <fullName evidence="3">Cytochrome C biosynthesis protein</fullName>
    </submittedName>
</protein>
<organism evidence="3 4">
    <name type="scientific">Peribacillus asahii</name>
    <dbReference type="NCBI Taxonomy" id="228899"/>
    <lineage>
        <taxon>Bacteria</taxon>
        <taxon>Bacillati</taxon>
        <taxon>Bacillota</taxon>
        <taxon>Bacilli</taxon>
        <taxon>Bacillales</taxon>
        <taxon>Bacillaceae</taxon>
        <taxon>Peribacillus</taxon>
    </lineage>
</organism>
<feature type="transmembrane region" description="Helical" evidence="1">
    <location>
        <begin position="103"/>
        <end position="124"/>
    </location>
</feature>
<feature type="transmembrane region" description="Helical" evidence="1">
    <location>
        <begin position="225"/>
        <end position="241"/>
    </location>
</feature>
<reference evidence="3 4" key="1">
    <citation type="submission" date="2018-01" db="EMBL/GenBank/DDBJ databases">
        <title>Bacillus asahii Genome sequencing and assembly.</title>
        <authorList>
            <person name="Jiang H."/>
            <person name="Feng Y."/>
            <person name="Zhao F."/>
            <person name="Lin X."/>
        </authorList>
    </citation>
    <scope>NUCLEOTIDE SEQUENCE [LARGE SCALE GENOMIC DNA]</scope>
    <source>
        <strain evidence="3 4">OM18</strain>
    </source>
</reference>
<dbReference type="EMBL" id="CP026095">
    <property type="protein sequence ID" value="AZV42829.1"/>
    <property type="molecule type" value="Genomic_DNA"/>
</dbReference>
<feature type="transmembrane region" description="Helical" evidence="1">
    <location>
        <begin position="179"/>
        <end position="205"/>
    </location>
</feature>
<sequence>MYDFLNKISQFFSDPVLQLMNSSLAIPVIGAFLLGILGSLAPCQITGNFTAVTYFGNKAIGRKTPWMEVSLFILGKILVYSIFGILIWFLGKEIQSTLTTYFAYFRKSIGLINILVGLFLLGYLKFVWPSRFFIWNGFKSSGGKFGALLLGINYSIAFCPTMFVIFFAKLMPMVLSTTYGFTLTLMFSIGTALPLLIILLLIWTFDGEGSLIKKGKKFGNIVQKLAGVVIIIIGLFDILTYW</sequence>
<dbReference type="InterPro" id="IPR039447">
    <property type="entry name" value="UreH-like_TM_dom"/>
</dbReference>
<keyword evidence="1" id="KW-0812">Transmembrane</keyword>
<feature type="domain" description="Urease accessory protein UreH-like transmembrane" evidence="2">
    <location>
        <begin position="31"/>
        <end position="235"/>
    </location>
</feature>
<dbReference type="KEGG" id="pasa:BAOM_2220"/>
<dbReference type="PANTHER" id="PTHR31272:SF4">
    <property type="entry name" value="CYTOCHROME C-TYPE BIOGENESIS PROTEIN HI_1454-RELATED"/>
    <property type="match status" value="1"/>
</dbReference>
<dbReference type="AlphaFoldDB" id="A0A3Q9RMD3"/>